<gene>
    <name evidence="12" type="ORF">ABMA27_005244</name>
</gene>
<dbReference type="PANTHER" id="PTHR13923">
    <property type="entry name" value="SEC31-RELATED PROTEIN"/>
    <property type="match status" value="1"/>
</dbReference>
<dbReference type="EMBL" id="JBEUOH010000017">
    <property type="protein sequence ID" value="KAL0871531.1"/>
    <property type="molecule type" value="Genomic_DNA"/>
</dbReference>
<dbReference type="Gene3D" id="1.20.940.10">
    <property type="entry name" value="Functional domain of the splicing factor Prp18"/>
    <property type="match status" value="1"/>
</dbReference>
<feature type="repeat" description="WD" evidence="9">
    <location>
        <begin position="109"/>
        <end position="151"/>
    </location>
</feature>
<dbReference type="InterPro" id="IPR001680">
    <property type="entry name" value="WD40_rpt"/>
</dbReference>
<dbReference type="PROSITE" id="PS50294">
    <property type="entry name" value="WD_REPEATS_REGION"/>
    <property type="match status" value="1"/>
</dbReference>
<evidence type="ECO:0000313" key="12">
    <source>
        <dbReference type="EMBL" id="KAL0871531.1"/>
    </source>
</evidence>
<evidence type="ECO:0000256" key="8">
    <source>
        <dbReference type="ARBA" id="ARBA00022927"/>
    </source>
</evidence>
<dbReference type="InterPro" id="IPR036322">
    <property type="entry name" value="WD40_repeat_dom_sf"/>
</dbReference>
<dbReference type="Gene3D" id="2.130.10.10">
    <property type="entry name" value="YVTN repeat-like/Quinoprotein amine dehydrogenase"/>
    <property type="match status" value="1"/>
</dbReference>
<keyword evidence="5" id="KW-0677">Repeat</keyword>
<keyword evidence="4 9" id="KW-0853">WD repeat</keyword>
<reference evidence="12 13" key="1">
    <citation type="submission" date="2024-06" db="EMBL/GenBank/DDBJ databases">
        <title>A chromosome-level genome assembly of beet webworm, Loxostege sticticalis.</title>
        <authorList>
            <person name="Zhang Y."/>
        </authorList>
    </citation>
    <scope>NUCLEOTIDE SEQUENCE [LARGE SCALE GENOMIC DNA]</scope>
    <source>
        <strain evidence="12">AQ026</strain>
        <tissue evidence="12">Whole body</tissue>
    </source>
</reference>
<evidence type="ECO:0000256" key="9">
    <source>
        <dbReference type="PROSITE-ProRule" id="PRU00221"/>
    </source>
</evidence>
<dbReference type="Proteomes" id="UP001549920">
    <property type="component" value="Unassembled WGS sequence"/>
</dbReference>
<comment type="subcellular location">
    <subcellularLocation>
        <location evidence="1">Endoplasmic reticulum</location>
    </subcellularLocation>
</comment>
<dbReference type="PANTHER" id="PTHR13923:SF11">
    <property type="entry name" value="SECRETORY 31, ISOFORM D"/>
    <property type="match status" value="1"/>
</dbReference>
<dbReference type="SUPFAM" id="SSF50978">
    <property type="entry name" value="WD40 repeat-like"/>
    <property type="match status" value="1"/>
</dbReference>
<feature type="repeat" description="WD" evidence="9">
    <location>
        <begin position="246"/>
        <end position="279"/>
    </location>
</feature>
<evidence type="ECO:0000313" key="13">
    <source>
        <dbReference type="Proteomes" id="UP001549920"/>
    </source>
</evidence>
<evidence type="ECO:0000256" key="2">
    <source>
        <dbReference type="ARBA" id="ARBA00009358"/>
    </source>
</evidence>
<evidence type="ECO:0000256" key="5">
    <source>
        <dbReference type="ARBA" id="ARBA00022737"/>
    </source>
</evidence>
<dbReference type="InterPro" id="IPR040251">
    <property type="entry name" value="SEC31-like"/>
</dbReference>
<keyword evidence="6" id="KW-0256">Endoplasmic reticulum</keyword>
<accession>A0ABR3HMB4</accession>
<dbReference type="Pfam" id="PF00400">
    <property type="entry name" value="WD40"/>
    <property type="match status" value="1"/>
</dbReference>
<proteinExistence type="inferred from homology"/>
<feature type="domain" description="Sec16 Sec23-binding" evidence="11">
    <location>
        <begin position="574"/>
        <end position="719"/>
    </location>
</feature>
<evidence type="ECO:0000256" key="7">
    <source>
        <dbReference type="ARBA" id="ARBA00022892"/>
    </source>
</evidence>
<comment type="caution">
    <text evidence="12">The sequence shown here is derived from an EMBL/GenBank/DDBJ whole genome shotgun (WGS) entry which is preliminary data.</text>
</comment>
<dbReference type="PROSITE" id="PS50082">
    <property type="entry name" value="WD_REPEATS_2"/>
    <property type="match status" value="2"/>
</dbReference>
<keyword evidence="7" id="KW-0931">ER-Golgi transport</keyword>
<evidence type="ECO:0000256" key="4">
    <source>
        <dbReference type="ARBA" id="ARBA00022574"/>
    </source>
</evidence>
<sequence>MKLKELKKTVNMSWSPAGAHPAMLAAGSAAQQVDSSFSSSSQLELYALNLDDPGLDLELKSSLTTQHKFQKLVWSDAGMIVGGCDGGLLEFYSADKLLSNASDALVASSNKHNGHVSALDINPYQKNLLASGASESEIFIWDLNNTSQPMAPGNRSQPPDHVQGLAWNQQVQHILGSTFATRCVVWDLRKNEPIMKLSDATSRTRWRSLAWHPAVATQLCIASEDDQAPVIQLWDLRLAASPLLTLENHQKGVMTVSWCKQDSDLLLSAGKDGRILCWNPNNTAQPGGELVMEVSQQRQWVFEAAWCPRVPGLLASTSFDQQLAVHSILPTDRPEVTSQSQNNIMESFGGIESFAQLPAVQREPQSVAQAPRQLPQPTRAPAWLRRPVAAKFSFGGKLVTFEKCPQEAGPQKLVYISQVVSEPEVIERAAQLDAALGAGLTYDPQAADHLAEYCRARGDAAAEQHERYTWFFLRANFLPTFRSEILNLLGFKHDEIPSKFKSNAAPGDSAPPDTAALSRGESTETEAELSTDTSTDLSDATTLIERKLANVELGPTVTNVTIPNGEDQTSMICRALICGNLEEAVELCLDADRVADALIIASLGSQELLYKVQKYHLKHTASDPVSLISGSLLQSRWDILVQSASPRNWRDTLAAIVTHCDGEALAHYCEMLGDKLSSESDPSLKEAASICYLCAMSPSPLCALWARRADAAERVLLAGKAAAARGRQLQPGDKLEAVLVEYAWRLAAQGCLQSALNSLEGVSHTALKERLMKALGLLQEHRPVSRQPGQFSRNRTVSSHSQRRGSNYPVHNDTTNSYGGVPNIYEQQQPQAWGSSSVAAASPFPPPQPPRPGSVGPQSGGLTSRSKYKVDPSVQSAPLYNQYSFNSQQAQAQGYGGYNSPLPDQYSAASVPNPGFAPANNPVNPINPPPLNPVNPPLNPINTAPLNSMNQAPLNPMNPAPLNPLNPAPLNPLNSAPLNPLNPAPLNPANPGNQAVNGGYYQEPAPPVKPAAPGWNDPPMLTSKPKPKQEVQAQAPITHPLFGVEPPQHIPLAQQQYPGQPQYPSQQQYPGQQQAQVYPGQQQSQMYPGQQQSQMYPEQQPQQFPGQQYPGQQGMQYPDHMNPAFQQGRESPAVQQAVAAVPPPVKQPIPEQYMGMVNVFDSLRNECYNRANNPQMKRKLEDVQKRLETLYDMLREHRLSENALSTLQTCASLAARADTEGAAHAVTSLAAGAEFAAVASFLPALKGLLQLAQHLQVQLQ</sequence>
<protein>
    <recommendedName>
        <fullName evidence="11">Sec16 Sec23-binding domain-containing protein</fullName>
    </recommendedName>
</protein>
<dbReference type="InterPro" id="IPR024298">
    <property type="entry name" value="Sec16_Sec23-bd"/>
</dbReference>
<comment type="similarity">
    <text evidence="2">Belongs to the WD repeat SEC31 family.</text>
</comment>
<evidence type="ECO:0000256" key="1">
    <source>
        <dbReference type="ARBA" id="ARBA00004240"/>
    </source>
</evidence>
<dbReference type="SMART" id="SM00320">
    <property type="entry name" value="WD40"/>
    <property type="match status" value="5"/>
</dbReference>
<feature type="compositionally biased region" description="Low complexity" evidence="10">
    <location>
        <begin position="1053"/>
        <end position="1118"/>
    </location>
</feature>
<feature type="region of interest" description="Disordered" evidence="10">
    <location>
        <begin position="500"/>
        <end position="537"/>
    </location>
</feature>
<keyword evidence="3" id="KW-0813">Transport</keyword>
<evidence type="ECO:0000256" key="6">
    <source>
        <dbReference type="ARBA" id="ARBA00022824"/>
    </source>
</evidence>
<feature type="region of interest" description="Disordered" evidence="10">
    <location>
        <begin position="988"/>
        <end position="1033"/>
    </location>
</feature>
<evidence type="ECO:0000259" key="11">
    <source>
        <dbReference type="Pfam" id="PF12931"/>
    </source>
</evidence>
<dbReference type="Pfam" id="PF12931">
    <property type="entry name" value="TPR_Sec16"/>
    <property type="match status" value="1"/>
</dbReference>
<keyword evidence="13" id="KW-1185">Reference proteome</keyword>
<feature type="compositionally biased region" description="Polar residues" evidence="10">
    <location>
        <begin position="787"/>
        <end position="800"/>
    </location>
</feature>
<keyword evidence="8" id="KW-0653">Protein transport</keyword>
<dbReference type="Gene3D" id="1.25.40.1030">
    <property type="match status" value="1"/>
</dbReference>
<evidence type="ECO:0000256" key="3">
    <source>
        <dbReference type="ARBA" id="ARBA00022448"/>
    </source>
</evidence>
<feature type="region of interest" description="Disordered" evidence="10">
    <location>
        <begin position="1052"/>
        <end position="1118"/>
    </location>
</feature>
<organism evidence="12 13">
    <name type="scientific">Loxostege sticticalis</name>
    <name type="common">Beet webworm moth</name>
    <dbReference type="NCBI Taxonomy" id="481309"/>
    <lineage>
        <taxon>Eukaryota</taxon>
        <taxon>Metazoa</taxon>
        <taxon>Ecdysozoa</taxon>
        <taxon>Arthropoda</taxon>
        <taxon>Hexapoda</taxon>
        <taxon>Insecta</taxon>
        <taxon>Pterygota</taxon>
        <taxon>Neoptera</taxon>
        <taxon>Endopterygota</taxon>
        <taxon>Lepidoptera</taxon>
        <taxon>Glossata</taxon>
        <taxon>Ditrysia</taxon>
        <taxon>Pyraloidea</taxon>
        <taxon>Crambidae</taxon>
        <taxon>Pyraustinae</taxon>
        <taxon>Loxostege</taxon>
    </lineage>
</organism>
<dbReference type="InterPro" id="IPR015943">
    <property type="entry name" value="WD40/YVTN_repeat-like_dom_sf"/>
</dbReference>
<evidence type="ECO:0000256" key="10">
    <source>
        <dbReference type="SAM" id="MobiDB-lite"/>
    </source>
</evidence>
<name>A0ABR3HMB4_LOXSC</name>
<feature type="region of interest" description="Disordered" evidence="10">
    <location>
        <begin position="782"/>
        <end position="868"/>
    </location>
</feature>
<feature type="compositionally biased region" description="Pro residues" evidence="10">
    <location>
        <begin position="843"/>
        <end position="852"/>
    </location>
</feature>